<sequence>MGTDSGFFGCTAAEQLVAQLLVDRQIDGCCVTAGARGAGMRAERSGLRRGLGRRLDGAGSPRHRGRGALVPTGAAADGTPIPIDVATVLTVGWFDNILLIR</sequence>
<evidence type="ECO:0000313" key="3">
    <source>
        <dbReference type="Proteomes" id="UP000653674"/>
    </source>
</evidence>
<protein>
    <submittedName>
        <fullName evidence="2">Uncharacterized protein</fullName>
    </submittedName>
</protein>
<dbReference type="Proteomes" id="UP000653674">
    <property type="component" value="Unassembled WGS sequence"/>
</dbReference>
<organism evidence="2 3">
    <name type="scientific">Planosporangium flavigriseum</name>
    <dbReference type="NCBI Taxonomy" id="373681"/>
    <lineage>
        <taxon>Bacteria</taxon>
        <taxon>Bacillati</taxon>
        <taxon>Actinomycetota</taxon>
        <taxon>Actinomycetes</taxon>
        <taxon>Micromonosporales</taxon>
        <taxon>Micromonosporaceae</taxon>
        <taxon>Planosporangium</taxon>
    </lineage>
</organism>
<evidence type="ECO:0000313" key="2">
    <source>
        <dbReference type="EMBL" id="GIG74239.1"/>
    </source>
</evidence>
<accession>A0A8J3PMF0</accession>
<dbReference type="RefSeq" id="WP_168078498.1">
    <property type="nucleotide sequence ID" value="NZ_BAAAQJ010000004.1"/>
</dbReference>
<dbReference type="AlphaFoldDB" id="A0A8J3PMF0"/>
<reference evidence="2" key="1">
    <citation type="submission" date="2021-01" db="EMBL/GenBank/DDBJ databases">
        <title>Whole genome shotgun sequence of Planosporangium flavigriseum NBRC 105377.</title>
        <authorList>
            <person name="Komaki H."/>
            <person name="Tamura T."/>
        </authorList>
    </citation>
    <scope>NUCLEOTIDE SEQUENCE</scope>
    <source>
        <strain evidence="2">NBRC 105377</strain>
    </source>
</reference>
<evidence type="ECO:0000256" key="1">
    <source>
        <dbReference type="SAM" id="MobiDB-lite"/>
    </source>
</evidence>
<feature type="region of interest" description="Disordered" evidence="1">
    <location>
        <begin position="51"/>
        <end position="71"/>
    </location>
</feature>
<keyword evidence="3" id="KW-1185">Reference proteome</keyword>
<proteinExistence type="predicted"/>
<gene>
    <name evidence="2" type="ORF">Pfl04_26430</name>
</gene>
<dbReference type="EMBL" id="BONU01000015">
    <property type="protein sequence ID" value="GIG74239.1"/>
    <property type="molecule type" value="Genomic_DNA"/>
</dbReference>
<comment type="caution">
    <text evidence="2">The sequence shown here is derived from an EMBL/GenBank/DDBJ whole genome shotgun (WGS) entry which is preliminary data.</text>
</comment>
<name>A0A8J3PMF0_9ACTN</name>